<proteinExistence type="predicted"/>
<gene>
    <name evidence="1" type="ORF">SAMN04488035_2110</name>
</gene>
<dbReference type="Proteomes" id="UP000198520">
    <property type="component" value="Unassembled WGS sequence"/>
</dbReference>
<protein>
    <submittedName>
        <fullName evidence="1">Uncharacterized protein</fullName>
    </submittedName>
</protein>
<accession>A0A1I2H353</accession>
<organism evidence="1 2">
    <name type="scientific">Flavimobilis marinus</name>
    <dbReference type="NCBI Taxonomy" id="285351"/>
    <lineage>
        <taxon>Bacteria</taxon>
        <taxon>Bacillati</taxon>
        <taxon>Actinomycetota</taxon>
        <taxon>Actinomycetes</taxon>
        <taxon>Micrococcales</taxon>
        <taxon>Jonesiaceae</taxon>
        <taxon>Flavimobilis</taxon>
    </lineage>
</organism>
<dbReference type="AlphaFoldDB" id="A0A1I2H353"/>
<sequence>MADVHLDARMLAVVQVRLAEAERQIVWVPPMVAPGCGSPVVARAMADRGAWLQSETDAVVQHAQELAASLRRIERAWRTADAMLAKRGSSDDASGGAG</sequence>
<dbReference type="STRING" id="285351.SAMN04488035_2110"/>
<reference evidence="2" key="1">
    <citation type="submission" date="2016-10" db="EMBL/GenBank/DDBJ databases">
        <authorList>
            <person name="Varghese N."/>
            <person name="Submissions S."/>
        </authorList>
    </citation>
    <scope>NUCLEOTIDE SEQUENCE [LARGE SCALE GENOMIC DNA]</scope>
    <source>
        <strain evidence="2">DSM 19083</strain>
    </source>
</reference>
<keyword evidence="2" id="KW-1185">Reference proteome</keyword>
<dbReference type="EMBL" id="FONZ01000003">
    <property type="protein sequence ID" value="SFF23111.1"/>
    <property type="molecule type" value="Genomic_DNA"/>
</dbReference>
<name>A0A1I2H353_9MICO</name>
<dbReference type="RefSeq" id="WP_093378293.1">
    <property type="nucleotide sequence ID" value="NZ_BNAN01000003.1"/>
</dbReference>
<evidence type="ECO:0000313" key="2">
    <source>
        <dbReference type="Proteomes" id="UP000198520"/>
    </source>
</evidence>
<evidence type="ECO:0000313" key="1">
    <source>
        <dbReference type="EMBL" id="SFF23111.1"/>
    </source>
</evidence>